<dbReference type="InterPro" id="IPR056122">
    <property type="entry name" value="DUF7705"/>
</dbReference>
<dbReference type="PANTHER" id="PTHR33916:SF7">
    <property type="entry name" value="NEPROSIN DOMAIN-CONTAINING PROTEIN"/>
    <property type="match status" value="1"/>
</dbReference>
<dbReference type="EMBL" id="JACGWK010000016">
    <property type="protein sequence ID" value="KAL0311347.1"/>
    <property type="molecule type" value="Genomic_DNA"/>
</dbReference>
<feature type="chain" id="PRO_5043363110" description="DUF7705 domain-containing protein" evidence="1">
    <location>
        <begin position="27"/>
        <end position="491"/>
    </location>
</feature>
<feature type="signal peptide" evidence="1">
    <location>
        <begin position="1"/>
        <end position="26"/>
    </location>
</feature>
<dbReference type="AlphaFoldDB" id="A0AAW2KZ33"/>
<accession>A0AAW2KZ33</accession>
<reference evidence="3" key="1">
    <citation type="submission" date="2020-06" db="EMBL/GenBank/DDBJ databases">
        <authorList>
            <person name="Li T."/>
            <person name="Hu X."/>
            <person name="Zhang T."/>
            <person name="Song X."/>
            <person name="Zhang H."/>
            <person name="Dai N."/>
            <person name="Sheng W."/>
            <person name="Hou X."/>
            <person name="Wei L."/>
        </authorList>
    </citation>
    <scope>NUCLEOTIDE SEQUENCE</scope>
    <source>
        <strain evidence="3">G01</strain>
        <tissue evidence="3">Leaf</tissue>
    </source>
</reference>
<gene>
    <name evidence="3" type="ORF">Sangu_2429400</name>
</gene>
<proteinExistence type="predicted"/>
<sequence length="491" mass="56258">MLLLLLQELFGIALLSIVLLEFVVSAGQRGTTTSPRGDPGMRRDGLRVAIEAWNQCNEVGEEAPNMGSPRKADCFDIINNSTNPIRLVHRVKEEDNELGILNASTKGPTTIDANQYAAWKEIYLGRKCQVQDKPKPWQFWMIMIKSGNMDTLAAVCPRNGKKATPFPPEPGFPCFGPGCMNMPLMYHNYTSIQEHNGTNTLRGSFYGTWDLDSDVSKALTENDTSYHQVSWRRGVGKGSWTFHHILKTSSKYPWLMLYLRSDATTGYRGGYHYQARGMLKVAEKWEMGCRYKNVDVFYKYSKISRLHSEIHTRHHARRGCKKPVLLDGHRQLLEEQWEALQRDVTTDVTRYSEMIINPVIDSWCNPTSLASCPPYHPMGVHRTDKENFPYEAYHIYCSPGNAEYPEEPYNFCDPYSNPQPQEILQILPHPVWGEYGYPTKKGEGWIGDPRTWELDVGRLSQALYFYQVAEWSVRDFDIIVPDEGHGLKSRN</sequence>
<evidence type="ECO:0000256" key="1">
    <source>
        <dbReference type="SAM" id="SignalP"/>
    </source>
</evidence>
<protein>
    <recommendedName>
        <fullName evidence="2">DUF7705 domain-containing protein</fullName>
    </recommendedName>
</protein>
<evidence type="ECO:0000259" key="2">
    <source>
        <dbReference type="Pfam" id="PF24804"/>
    </source>
</evidence>
<name>A0AAW2KZ33_9LAMI</name>
<feature type="domain" description="DUF7705" evidence="2">
    <location>
        <begin position="340"/>
        <end position="467"/>
    </location>
</feature>
<feature type="domain" description="DUF7705" evidence="2">
    <location>
        <begin position="35"/>
        <end position="282"/>
    </location>
</feature>
<keyword evidence="1" id="KW-0732">Signal</keyword>
<dbReference type="Pfam" id="PF24804">
    <property type="entry name" value="DUF7705"/>
    <property type="match status" value="2"/>
</dbReference>
<dbReference type="PANTHER" id="PTHR33916">
    <property type="entry name" value="EXPANSIN-LIKE EG45 DOMAIN-CONTAINING PROTEIN"/>
    <property type="match status" value="1"/>
</dbReference>
<reference evidence="3" key="2">
    <citation type="journal article" date="2024" name="Plant">
        <title>Genomic evolution and insights into agronomic trait innovations of Sesamum species.</title>
        <authorList>
            <person name="Miao H."/>
            <person name="Wang L."/>
            <person name="Qu L."/>
            <person name="Liu H."/>
            <person name="Sun Y."/>
            <person name="Le M."/>
            <person name="Wang Q."/>
            <person name="Wei S."/>
            <person name="Zheng Y."/>
            <person name="Lin W."/>
            <person name="Duan Y."/>
            <person name="Cao H."/>
            <person name="Xiong S."/>
            <person name="Wang X."/>
            <person name="Wei L."/>
            <person name="Li C."/>
            <person name="Ma Q."/>
            <person name="Ju M."/>
            <person name="Zhao R."/>
            <person name="Li G."/>
            <person name="Mu C."/>
            <person name="Tian Q."/>
            <person name="Mei H."/>
            <person name="Zhang T."/>
            <person name="Gao T."/>
            <person name="Zhang H."/>
        </authorList>
    </citation>
    <scope>NUCLEOTIDE SEQUENCE</scope>
    <source>
        <strain evidence="3">G01</strain>
    </source>
</reference>
<organism evidence="3">
    <name type="scientific">Sesamum angustifolium</name>
    <dbReference type="NCBI Taxonomy" id="2727405"/>
    <lineage>
        <taxon>Eukaryota</taxon>
        <taxon>Viridiplantae</taxon>
        <taxon>Streptophyta</taxon>
        <taxon>Embryophyta</taxon>
        <taxon>Tracheophyta</taxon>
        <taxon>Spermatophyta</taxon>
        <taxon>Magnoliopsida</taxon>
        <taxon>eudicotyledons</taxon>
        <taxon>Gunneridae</taxon>
        <taxon>Pentapetalae</taxon>
        <taxon>asterids</taxon>
        <taxon>lamiids</taxon>
        <taxon>Lamiales</taxon>
        <taxon>Pedaliaceae</taxon>
        <taxon>Sesamum</taxon>
    </lineage>
</organism>
<evidence type="ECO:0000313" key="3">
    <source>
        <dbReference type="EMBL" id="KAL0311347.1"/>
    </source>
</evidence>
<comment type="caution">
    <text evidence="3">The sequence shown here is derived from an EMBL/GenBank/DDBJ whole genome shotgun (WGS) entry which is preliminary data.</text>
</comment>